<dbReference type="Proteomes" id="UP000255207">
    <property type="component" value="Unassembled WGS sequence"/>
</dbReference>
<dbReference type="Pfam" id="PF13188">
    <property type="entry name" value="PAS_8"/>
    <property type="match status" value="1"/>
</dbReference>
<dbReference type="SUPFAM" id="SSF46894">
    <property type="entry name" value="C-terminal effector domain of the bipartite response regulators"/>
    <property type="match status" value="1"/>
</dbReference>
<dbReference type="EMBL" id="QQTP01000005">
    <property type="protein sequence ID" value="RDJ25438.1"/>
    <property type="molecule type" value="Genomic_DNA"/>
</dbReference>
<dbReference type="GO" id="GO:0003677">
    <property type="term" value="F:DNA binding"/>
    <property type="evidence" value="ECO:0007669"/>
    <property type="project" value="InterPro"/>
</dbReference>
<dbReference type="InterPro" id="IPR035965">
    <property type="entry name" value="PAS-like_dom_sf"/>
</dbReference>
<evidence type="ECO:0000313" key="2">
    <source>
        <dbReference type="EMBL" id="RDJ25438.1"/>
    </source>
</evidence>
<dbReference type="GO" id="GO:0006355">
    <property type="term" value="P:regulation of DNA-templated transcription"/>
    <property type="evidence" value="ECO:0007669"/>
    <property type="project" value="InterPro"/>
</dbReference>
<proteinExistence type="predicted"/>
<dbReference type="OrthoDB" id="5497412at2"/>
<dbReference type="InterPro" id="IPR000014">
    <property type="entry name" value="PAS"/>
</dbReference>
<protein>
    <submittedName>
        <fullName evidence="2">LuxR family transcriptional regulator</fullName>
    </submittedName>
</protein>
<feature type="domain" description="HTH luxR-type" evidence="1">
    <location>
        <begin position="312"/>
        <end position="369"/>
    </location>
</feature>
<dbReference type="SMART" id="SM00421">
    <property type="entry name" value="HTH_LUXR"/>
    <property type="match status" value="1"/>
</dbReference>
<gene>
    <name evidence="2" type="ORF">DWE98_11975</name>
</gene>
<dbReference type="InterPro" id="IPR036388">
    <property type="entry name" value="WH-like_DNA-bd_sf"/>
</dbReference>
<comment type="caution">
    <text evidence="2">The sequence shown here is derived from an EMBL/GenBank/DDBJ whole genome shotgun (WGS) entry which is preliminary data.</text>
</comment>
<keyword evidence="3" id="KW-1185">Reference proteome</keyword>
<dbReference type="InterPro" id="IPR016032">
    <property type="entry name" value="Sig_transdc_resp-reg_C-effctor"/>
</dbReference>
<dbReference type="Gene3D" id="1.10.10.10">
    <property type="entry name" value="Winged helix-like DNA-binding domain superfamily/Winged helix DNA-binding domain"/>
    <property type="match status" value="1"/>
</dbReference>
<sequence length="379" mass="41211">MARANLDAVVATIDSLLLSAYDAEQMPAAVEQIRQLFGGSKACFARVGPDLGPEDAVTTNFDPVMHQRAYEEFAEEFVSFGQTLNKVPIGQTYADHALIGEERLRASRVWREWMAPQDMYGGLGSRVLEAGPSFWFFDVQRGRNQDAFDAQDAALLERLTPIMTRVAELRRHIGFLTLQRDMARTALDTLSVGIVIADPQMRLVYANETADQFLAEPEGALGLRTGRIFARSAQDQAALKRLVAQTLAPAHDPNARRTHLQAHAAGAEGCNLSLCVLPVPPGYGLPSASPSVMIAIRPLEPAADLVAAAQQLFGLTETEAKFASALASGLSLAEAAEEQHVRISTARTHLARIFQKTGMRQQSQVAALLRGAELPVRSR</sequence>
<evidence type="ECO:0000259" key="1">
    <source>
        <dbReference type="SMART" id="SM00421"/>
    </source>
</evidence>
<name>A0A370L7Y4_9HYPH</name>
<dbReference type="InterPro" id="IPR000792">
    <property type="entry name" value="Tscrpt_reg_LuxR_C"/>
</dbReference>
<organism evidence="2 3">
    <name type="scientific">Bosea caraganae</name>
    <dbReference type="NCBI Taxonomy" id="2763117"/>
    <lineage>
        <taxon>Bacteria</taxon>
        <taxon>Pseudomonadati</taxon>
        <taxon>Pseudomonadota</taxon>
        <taxon>Alphaproteobacteria</taxon>
        <taxon>Hyphomicrobiales</taxon>
        <taxon>Boseaceae</taxon>
        <taxon>Bosea</taxon>
    </lineage>
</organism>
<reference evidence="3" key="1">
    <citation type="submission" date="2018-07" db="EMBL/GenBank/DDBJ databases">
        <authorList>
            <person name="Safronova V.I."/>
            <person name="Chirak E.R."/>
            <person name="Sazanova A.L."/>
        </authorList>
    </citation>
    <scope>NUCLEOTIDE SEQUENCE [LARGE SCALE GENOMIC DNA]</scope>
    <source>
        <strain evidence="3">RCAM04685</strain>
    </source>
</reference>
<dbReference type="AlphaFoldDB" id="A0A370L7Y4"/>
<dbReference type="SUPFAM" id="SSF55785">
    <property type="entry name" value="PYP-like sensor domain (PAS domain)"/>
    <property type="match status" value="1"/>
</dbReference>
<accession>A0A370L7Y4</accession>
<dbReference type="RefSeq" id="WP_114829484.1">
    <property type="nucleotide sequence ID" value="NZ_QQTO01000021.1"/>
</dbReference>
<dbReference type="Gene3D" id="3.30.450.20">
    <property type="entry name" value="PAS domain"/>
    <property type="match status" value="1"/>
</dbReference>
<evidence type="ECO:0000313" key="3">
    <source>
        <dbReference type="Proteomes" id="UP000255207"/>
    </source>
</evidence>